<dbReference type="VEuPathDB" id="TrichDB:TVAG_353390"/>
<dbReference type="InterPro" id="IPR018846">
    <property type="entry name" value="Beta-prop_RSE1/DDB1/CPSF1_1st"/>
</dbReference>
<dbReference type="Pfam" id="PF10433">
    <property type="entry name" value="Beta-prop_RSE1_1st"/>
    <property type="match status" value="1"/>
</dbReference>
<feature type="domain" description="RSE1/DDB1/CPSF1 C-terminal" evidence="3">
    <location>
        <begin position="704"/>
        <end position="896"/>
    </location>
</feature>
<dbReference type="SUPFAM" id="SSF101898">
    <property type="entry name" value="NHL repeat"/>
    <property type="match status" value="1"/>
</dbReference>
<feature type="domain" description="RSE1/DDB1/CPSF1 first beta-propeller" evidence="4">
    <location>
        <begin position="25"/>
        <end position="284"/>
    </location>
</feature>
<gene>
    <name evidence="6" type="ORF">TVAG_353390</name>
</gene>
<dbReference type="KEGG" id="tva:4763770"/>
<dbReference type="InterPro" id="IPR058543">
    <property type="entry name" value="Beta-prop_RSE1/DDB1/CPSF1_2nd"/>
</dbReference>
<protein>
    <submittedName>
        <fullName evidence="6">Uncharacterized protein</fullName>
    </submittedName>
</protein>
<dbReference type="Pfam" id="PF23726">
    <property type="entry name" value="Beta-prop_RSE1_2nd"/>
    <property type="match status" value="1"/>
</dbReference>
<dbReference type="PANTHER" id="PTHR10644">
    <property type="entry name" value="DNA REPAIR/RNA PROCESSING CPSF FAMILY"/>
    <property type="match status" value="1"/>
</dbReference>
<dbReference type="InParanoid" id="A2EN62"/>
<dbReference type="InterPro" id="IPR036322">
    <property type="entry name" value="WD40_repeat_dom_sf"/>
</dbReference>
<dbReference type="GO" id="GO:0003676">
    <property type="term" value="F:nucleic acid binding"/>
    <property type="evidence" value="ECO:0007669"/>
    <property type="project" value="InterPro"/>
</dbReference>
<dbReference type="InterPro" id="IPR050358">
    <property type="entry name" value="RSE1/DDB1/CFT1"/>
</dbReference>
<dbReference type="STRING" id="5722.A2EN62"/>
<dbReference type="EMBL" id="DS113437">
    <property type="protein sequence ID" value="EAY05899.1"/>
    <property type="molecule type" value="Genomic_DNA"/>
</dbReference>
<reference evidence="6" key="2">
    <citation type="journal article" date="2007" name="Science">
        <title>Draft genome sequence of the sexually transmitted pathogen Trichomonas vaginalis.</title>
        <authorList>
            <person name="Carlton J.M."/>
            <person name="Hirt R.P."/>
            <person name="Silva J.C."/>
            <person name="Delcher A.L."/>
            <person name="Schatz M."/>
            <person name="Zhao Q."/>
            <person name="Wortman J.R."/>
            <person name="Bidwell S.L."/>
            <person name="Alsmark U.C.M."/>
            <person name="Besteiro S."/>
            <person name="Sicheritz-Ponten T."/>
            <person name="Noel C.J."/>
            <person name="Dacks J.B."/>
            <person name="Foster P.G."/>
            <person name="Simillion C."/>
            <person name="Van de Peer Y."/>
            <person name="Miranda-Saavedra D."/>
            <person name="Barton G.J."/>
            <person name="Westrop G.D."/>
            <person name="Mueller S."/>
            <person name="Dessi D."/>
            <person name="Fiori P.L."/>
            <person name="Ren Q."/>
            <person name="Paulsen I."/>
            <person name="Zhang H."/>
            <person name="Bastida-Corcuera F.D."/>
            <person name="Simoes-Barbosa A."/>
            <person name="Brown M.T."/>
            <person name="Hayes R.D."/>
            <person name="Mukherjee M."/>
            <person name="Okumura C.Y."/>
            <person name="Schneider R."/>
            <person name="Smith A.J."/>
            <person name="Vanacova S."/>
            <person name="Villalvazo M."/>
            <person name="Haas B.J."/>
            <person name="Pertea M."/>
            <person name="Feldblyum T.V."/>
            <person name="Utterback T.R."/>
            <person name="Shu C.L."/>
            <person name="Osoegawa K."/>
            <person name="de Jong P.J."/>
            <person name="Hrdy I."/>
            <person name="Horvathova L."/>
            <person name="Zubacova Z."/>
            <person name="Dolezal P."/>
            <person name="Malik S.B."/>
            <person name="Logsdon J.M. Jr."/>
            <person name="Henze K."/>
            <person name="Gupta A."/>
            <person name="Wang C.C."/>
            <person name="Dunne R.L."/>
            <person name="Upcroft J.A."/>
            <person name="Upcroft P."/>
            <person name="White O."/>
            <person name="Salzberg S.L."/>
            <person name="Tang P."/>
            <person name="Chiu C.-H."/>
            <person name="Lee Y.-S."/>
            <person name="Embley T.M."/>
            <person name="Coombs G.H."/>
            <person name="Mottram J.C."/>
            <person name="Tachezy J."/>
            <person name="Fraser-Liggett C.M."/>
            <person name="Johnson P.J."/>
        </authorList>
    </citation>
    <scope>NUCLEOTIDE SEQUENCE [LARGE SCALE GENOMIC DNA]</scope>
    <source>
        <strain evidence="6">G3</strain>
    </source>
</reference>
<keyword evidence="2" id="KW-0539">Nucleus</keyword>
<feature type="domain" description="RSE1/DDB1/CPSF1 second beta-propeller" evidence="5">
    <location>
        <begin position="372"/>
        <end position="525"/>
    </location>
</feature>
<name>A2EN62_TRIV3</name>
<evidence type="ECO:0000313" key="7">
    <source>
        <dbReference type="Proteomes" id="UP000001542"/>
    </source>
</evidence>
<dbReference type="Pfam" id="PF03178">
    <property type="entry name" value="CPSF_A"/>
    <property type="match status" value="1"/>
</dbReference>
<evidence type="ECO:0000256" key="2">
    <source>
        <dbReference type="ARBA" id="ARBA00023242"/>
    </source>
</evidence>
<dbReference type="FunFam" id="2.130.10.10:FF:003161">
    <property type="entry name" value="Uncharacterized protein"/>
    <property type="match status" value="1"/>
</dbReference>
<dbReference type="GO" id="GO:0005634">
    <property type="term" value="C:nucleus"/>
    <property type="evidence" value="ECO:0000318"/>
    <property type="project" value="GO_Central"/>
</dbReference>
<dbReference type="OrthoDB" id="433457at2759"/>
<dbReference type="RefSeq" id="XP_001318122.1">
    <property type="nucleotide sequence ID" value="XM_001318087.1"/>
</dbReference>
<evidence type="ECO:0000313" key="6">
    <source>
        <dbReference type="EMBL" id="EAY05899.1"/>
    </source>
</evidence>
<dbReference type="Proteomes" id="UP000001542">
    <property type="component" value="Unassembled WGS sequence"/>
</dbReference>
<evidence type="ECO:0000259" key="3">
    <source>
        <dbReference type="Pfam" id="PF03178"/>
    </source>
</evidence>
<dbReference type="InterPro" id="IPR004871">
    <property type="entry name" value="RSE1/DDB1/CPSF1_C"/>
</dbReference>
<dbReference type="SUPFAM" id="SSF50978">
    <property type="entry name" value="WD40 repeat-like"/>
    <property type="match status" value="1"/>
</dbReference>
<dbReference type="InterPro" id="IPR015943">
    <property type="entry name" value="WD40/YVTN_repeat-like_dom_sf"/>
</dbReference>
<organism evidence="6 7">
    <name type="scientific">Trichomonas vaginalis (strain ATCC PRA-98 / G3)</name>
    <dbReference type="NCBI Taxonomy" id="412133"/>
    <lineage>
        <taxon>Eukaryota</taxon>
        <taxon>Metamonada</taxon>
        <taxon>Parabasalia</taxon>
        <taxon>Trichomonadida</taxon>
        <taxon>Trichomonadidae</taxon>
        <taxon>Trichomonas</taxon>
    </lineage>
</organism>
<proteinExistence type="predicted"/>
<comment type="subcellular location">
    <subcellularLocation>
        <location evidence="1">Nucleus</location>
    </subcellularLocation>
</comment>
<evidence type="ECO:0000259" key="4">
    <source>
        <dbReference type="Pfam" id="PF10433"/>
    </source>
</evidence>
<dbReference type="AlphaFoldDB" id="A2EN62"/>
<accession>A2EN62</accession>
<dbReference type="VEuPathDB" id="TrichDB:TVAGG3_0546460"/>
<dbReference type="Gene3D" id="2.130.10.10">
    <property type="entry name" value="YVTN repeat-like/Quinoprotein amine dehydrogenase"/>
    <property type="match status" value="3"/>
</dbReference>
<evidence type="ECO:0000256" key="1">
    <source>
        <dbReference type="ARBA" id="ARBA00004123"/>
    </source>
</evidence>
<sequence>MPYGVISLCQPTTNTDGALLNGFFPECETLVIAHGSFIQFYKILPNQRKLYTEFQIFGDVARVIPLRHPQDTQTNLLVILSDYRFSILRYTNGEITTVQSGNMKSSVGVEIDPPFRVAVSPKALFVQTCQTSIQYYRISAYSRLVASFNCPVCCKSIIDFQIMCVDDICAQLVVLFEDFKGPTKIQVFESDEAMQIFVPKTNFSIMLESDAYMLTVLNETTVVAFSTNVARKIHFIITTSPTQNSSTVFTMHMMQSLCKLRDSLYVAIDASGQIILITILDSGTIEAAAVGQINNPAALIRYNDTSAIAIGANGLTSMIHINNDEFPQKPQIEPLFESPGAIRQIIPVGSSQVDCLCTGRYAAHLTREIQLEEVAQMPFPGCEGVWMINERRFVTSFAGKTVALSIDDDKVSILDSEPLLEGKTIAFASTEQGYIQICEDSMSFFGKTTKFPKKVVHASINGKFTTVTFDDKVVLYENGHELLTQHVSNVDFSSVDSDGEKLCFVSWSKRSVGIFDRQGNAIKEINDISAVAAFFDSNVLVIVLERDDVIFLDQNLTEKRVQCAGLHTGVCPTPRGYCITGENPVMFVGGAMWTLACSGFNQASLFNNTAVIVSNGLLSIYLIGNTEPEVRSELVAEEIKSCVRLPTGEFVLYLNSGEFCVSKHPFIPSETRISEKSDDQKFVAMSVLEYENHYLLAAAFSKKLKLYEIIHGILEPRSDFNLQNVPYNIVTFCDSYLVAYSDMIQIFEIAPVSLSEIKLKPAATYQTLGASCCISAENDYIVVGDDLQSVSLIKYNRASERFEEKARNSLAMSIVNVLIKNGMIFGIDDCGSLYVFKYSEFHNTTVNELVIDSSYALCSPATSIAIADNGLVVIGTSEGQLIGVIELPADTEPLFTFLCNNVESLGQFSAEVHRIVMRNNFGLPCQTMFNLDLAILFLKLPEKERSDLAQRYGQPLNVVDDICKKVLDIAYM</sequence>
<reference evidence="6" key="1">
    <citation type="submission" date="2006-10" db="EMBL/GenBank/DDBJ databases">
        <authorList>
            <person name="Amadeo P."/>
            <person name="Zhao Q."/>
            <person name="Wortman J."/>
            <person name="Fraser-Liggett C."/>
            <person name="Carlton J."/>
        </authorList>
    </citation>
    <scope>NUCLEOTIDE SEQUENCE</scope>
    <source>
        <strain evidence="6">G3</strain>
    </source>
</reference>
<dbReference type="FunFam" id="2.130.10.10:FF:002584">
    <property type="entry name" value="Uncharacterized protein"/>
    <property type="match status" value="1"/>
</dbReference>
<evidence type="ECO:0000259" key="5">
    <source>
        <dbReference type="Pfam" id="PF23726"/>
    </source>
</evidence>
<dbReference type="SMR" id="A2EN62"/>
<keyword evidence="7" id="KW-1185">Reference proteome</keyword>